<dbReference type="STRING" id="1182545.A0A072NWK2"/>
<keyword evidence="3" id="KW-0808">Transferase</keyword>
<comment type="cofactor">
    <cofactor evidence="1 5">
        <name>pyridoxal 5'-phosphate</name>
        <dbReference type="ChEBI" id="CHEBI:597326"/>
    </cofactor>
</comment>
<protein>
    <recommendedName>
        <fullName evidence="6">Aminotransferase class I/classII large domain-containing protein</fullName>
    </recommendedName>
</protein>
<dbReference type="RefSeq" id="XP_013254591.1">
    <property type="nucleotide sequence ID" value="XM_013399137.1"/>
</dbReference>
<keyword evidence="4 5" id="KW-0663">Pyridoxal phosphate</keyword>
<dbReference type="VEuPathDB" id="FungiDB:A1O9_11991"/>
<dbReference type="InterPro" id="IPR001917">
    <property type="entry name" value="Aminotrans_II_pyridoxalP_BS"/>
</dbReference>
<dbReference type="InterPro" id="IPR015421">
    <property type="entry name" value="PyrdxlP-dep_Trfase_major"/>
</dbReference>
<dbReference type="InterPro" id="IPR015422">
    <property type="entry name" value="PyrdxlP-dep_Trfase_small"/>
</dbReference>
<dbReference type="GO" id="GO:0009102">
    <property type="term" value="P:biotin biosynthetic process"/>
    <property type="evidence" value="ECO:0007669"/>
    <property type="project" value="TreeGrafter"/>
</dbReference>
<evidence type="ECO:0000256" key="3">
    <source>
        <dbReference type="ARBA" id="ARBA00022679"/>
    </source>
</evidence>
<dbReference type="HOGENOM" id="CLU_015846_3_0_1"/>
<dbReference type="PROSITE" id="PS00599">
    <property type="entry name" value="AA_TRANSFER_CLASS_2"/>
    <property type="match status" value="1"/>
</dbReference>
<dbReference type="InterPro" id="IPR015424">
    <property type="entry name" value="PyrdxlP-dep_Trfase"/>
</dbReference>
<comment type="similarity">
    <text evidence="2">Belongs to the class-II pyridoxal-phosphate-dependent aminotransferase family. BioF subfamily.</text>
</comment>
<dbReference type="PANTHER" id="PTHR13693:SF77">
    <property type="entry name" value="8-AMINO-7-OXONONANOATE SYNTHASE"/>
    <property type="match status" value="1"/>
</dbReference>
<dbReference type="GO" id="GO:0030170">
    <property type="term" value="F:pyridoxal phosphate binding"/>
    <property type="evidence" value="ECO:0007669"/>
    <property type="project" value="InterPro"/>
</dbReference>
<dbReference type="AlphaFoldDB" id="A0A072NWK2"/>
<evidence type="ECO:0000256" key="5">
    <source>
        <dbReference type="RuleBase" id="RU003693"/>
    </source>
</evidence>
<dbReference type="OrthoDB" id="2382073at2759"/>
<dbReference type="PANTHER" id="PTHR13693">
    <property type="entry name" value="CLASS II AMINOTRANSFERASE/8-AMINO-7-OXONONANOATE SYNTHASE"/>
    <property type="match status" value="1"/>
</dbReference>
<proteinExistence type="inferred from homology"/>
<dbReference type="Gene3D" id="3.90.1150.10">
    <property type="entry name" value="Aspartate Aminotransferase, domain 1"/>
    <property type="match status" value="1"/>
</dbReference>
<feature type="domain" description="Aminotransferase class I/classII large" evidence="6">
    <location>
        <begin position="34"/>
        <end position="395"/>
    </location>
</feature>
<dbReference type="Gene3D" id="3.40.640.10">
    <property type="entry name" value="Type I PLP-dependent aspartate aminotransferase-like (Major domain)"/>
    <property type="match status" value="1"/>
</dbReference>
<dbReference type="GO" id="GO:0016740">
    <property type="term" value="F:transferase activity"/>
    <property type="evidence" value="ECO:0007669"/>
    <property type="project" value="UniProtKB-KW"/>
</dbReference>
<name>A0A072NWK2_9EURO</name>
<reference evidence="7 8" key="1">
    <citation type="submission" date="2013-03" db="EMBL/GenBank/DDBJ databases">
        <title>The Genome Sequence of Exophiala aquamarina CBS 119918.</title>
        <authorList>
            <consortium name="The Broad Institute Genomics Platform"/>
            <person name="Cuomo C."/>
            <person name="de Hoog S."/>
            <person name="Gorbushina A."/>
            <person name="Walker B."/>
            <person name="Young S.K."/>
            <person name="Zeng Q."/>
            <person name="Gargeya S."/>
            <person name="Fitzgerald M."/>
            <person name="Haas B."/>
            <person name="Abouelleil A."/>
            <person name="Allen A.W."/>
            <person name="Alvarado L."/>
            <person name="Arachchi H.M."/>
            <person name="Berlin A.M."/>
            <person name="Chapman S.B."/>
            <person name="Gainer-Dewar J."/>
            <person name="Goldberg J."/>
            <person name="Griggs A."/>
            <person name="Gujja S."/>
            <person name="Hansen M."/>
            <person name="Howarth C."/>
            <person name="Imamovic A."/>
            <person name="Ireland A."/>
            <person name="Larimer J."/>
            <person name="McCowan C."/>
            <person name="Murphy C."/>
            <person name="Pearson M."/>
            <person name="Poon T.W."/>
            <person name="Priest M."/>
            <person name="Roberts A."/>
            <person name="Saif S."/>
            <person name="Shea T."/>
            <person name="Sisk P."/>
            <person name="Sykes S."/>
            <person name="Wortman J."/>
            <person name="Nusbaum C."/>
            <person name="Birren B."/>
        </authorList>
    </citation>
    <scope>NUCLEOTIDE SEQUENCE [LARGE SCALE GENOMIC DNA]</scope>
    <source>
        <strain evidence="7 8">CBS 119918</strain>
    </source>
</reference>
<accession>A0A072NWK2</accession>
<evidence type="ECO:0000256" key="1">
    <source>
        <dbReference type="ARBA" id="ARBA00001933"/>
    </source>
</evidence>
<dbReference type="EMBL" id="AMGV01000020">
    <property type="protein sequence ID" value="KEF52001.1"/>
    <property type="molecule type" value="Genomic_DNA"/>
</dbReference>
<dbReference type="SUPFAM" id="SSF53383">
    <property type="entry name" value="PLP-dependent transferases"/>
    <property type="match status" value="1"/>
</dbReference>
<evidence type="ECO:0000313" key="8">
    <source>
        <dbReference type="Proteomes" id="UP000027920"/>
    </source>
</evidence>
<evidence type="ECO:0000259" key="6">
    <source>
        <dbReference type="Pfam" id="PF00155"/>
    </source>
</evidence>
<dbReference type="InterPro" id="IPR050087">
    <property type="entry name" value="AON_synthase_class-II"/>
</dbReference>
<sequence length="429" mass="46945">MAPSHLEQRLSRLLEKRKGQSRLRTLKSTPAGSVDFSSNDFLSLSTNNEYKTDYLALLNDQVGPLGSTGSRLLDGNSVFAEALEKEIAVFHGAENGLLTNSGFDANVSIFGFLPSAEDVILYDELIHASVHDGMRQSKCKIQVSFRHNDVSHMAEILGQFSNGPQAAVFLAVESVYSMDGDVAPLAEIVNVIDEICPQRNVYLIVDEAHATGCYGPNGSGRVCELGLENRVPIRLHTFGKALGASGAIILCSDVIRSYLINYARPLIYTTFMSYPSLVGIKNAYVWLQTGKTNILAANLYLLIDHLFTRLQSLSELLKTVRISPTVPLMTLPETCPSSPIFAILTRKPRTLAAHCQSAGFIARPVVAPTVPKGTERVRVCLHAGNTIHQIDRFVECVKTWIVSEGAAQRQQAITGQGQLQINKRLIPKI</sequence>
<evidence type="ECO:0000313" key="7">
    <source>
        <dbReference type="EMBL" id="KEF52001.1"/>
    </source>
</evidence>
<gene>
    <name evidence="7" type="ORF">A1O9_11991</name>
</gene>
<evidence type="ECO:0000256" key="4">
    <source>
        <dbReference type="ARBA" id="ARBA00022898"/>
    </source>
</evidence>
<dbReference type="Pfam" id="PF00155">
    <property type="entry name" value="Aminotran_1_2"/>
    <property type="match status" value="1"/>
</dbReference>
<keyword evidence="8" id="KW-1185">Reference proteome</keyword>
<comment type="caution">
    <text evidence="7">The sequence shown here is derived from an EMBL/GenBank/DDBJ whole genome shotgun (WGS) entry which is preliminary data.</text>
</comment>
<dbReference type="Proteomes" id="UP000027920">
    <property type="component" value="Unassembled WGS sequence"/>
</dbReference>
<dbReference type="InterPro" id="IPR004839">
    <property type="entry name" value="Aminotransferase_I/II_large"/>
</dbReference>
<evidence type="ECO:0000256" key="2">
    <source>
        <dbReference type="ARBA" id="ARBA00010008"/>
    </source>
</evidence>
<organism evidence="7 8">
    <name type="scientific">Exophiala aquamarina CBS 119918</name>
    <dbReference type="NCBI Taxonomy" id="1182545"/>
    <lineage>
        <taxon>Eukaryota</taxon>
        <taxon>Fungi</taxon>
        <taxon>Dikarya</taxon>
        <taxon>Ascomycota</taxon>
        <taxon>Pezizomycotina</taxon>
        <taxon>Eurotiomycetes</taxon>
        <taxon>Chaetothyriomycetidae</taxon>
        <taxon>Chaetothyriales</taxon>
        <taxon>Herpotrichiellaceae</taxon>
        <taxon>Exophiala</taxon>
    </lineage>
</organism>
<dbReference type="GeneID" id="25286886"/>